<feature type="region of interest" description="Disordered" evidence="5">
    <location>
        <begin position="1"/>
        <end position="26"/>
    </location>
</feature>
<dbReference type="AlphaFoldDB" id="A0A678T6C5"/>
<dbReference type="Pfam" id="PF00079">
    <property type="entry name" value="Serpin"/>
    <property type="match status" value="1"/>
</dbReference>
<evidence type="ECO:0000256" key="2">
    <source>
        <dbReference type="ARBA" id="ARBA00022690"/>
    </source>
</evidence>
<protein>
    <submittedName>
        <fullName evidence="7">Serpin-Z2B</fullName>
    </submittedName>
</protein>
<name>A0A678T6C5_SACOF</name>
<evidence type="ECO:0000256" key="1">
    <source>
        <dbReference type="ARBA" id="ARBA00009500"/>
    </source>
</evidence>
<feature type="domain" description="Serpin" evidence="6">
    <location>
        <begin position="42"/>
        <end position="139"/>
    </location>
</feature>
<dbReference type="InterPro" id="IPR036186">
    <property type="entry name" value="Serpin_sf"/>
</dbReference>
<dbReference type="GO" id="GO:0004867">
    <property type="term" value="F:serine-type endopeptidase inhibitor activity"/>
    <property type="evidence" value="ECO:0007669"/>
    <property type="project" value="UniProtKB-KW"/>
</dbReference>
<dbReference type="PANTHER" id="PTHR11461">
    <property type="entry name" value="SERINE PROTEASE INHIBITOR, SERPIN"/>
    <property type="match status" value="1"/>
</dbReference>
<dbReference type="SUPFAM" id="SSF56574">
    <property type="entry name" value="Serpins"/>
    <property type="match status" value="1"/>
</dbReference>
<dbReference type="InterPro" id="IPR042178">
    <property type="entry name" value="Serpin_sf_1"/>
</dbReference>
<comment type="function">
    <text evidence="4">Probable serine protease inhibitor.</text>
</comment>
<dbReference type="InterPro" id="IPR023796">
    <property type="entry name" value="Serpin_dom"/>
</dbReference>
<dbReference type="Gene3D" id="3.30.497.10">
    <property type="entry name" value="Antithrombin, subunit I, domain 2"/>
    <property type="match status" value="1"/>
</dbReference>
<evidence type="ECO:0000256" key="4">
    <source>
        <dbReference type="ARBA" id="ARBA00049586"/>
    </source>
</evidence>
<evidence type="ECO:0000313" key="7">
    <source>
        <dbReference type="EMBL" id="AWA44944.1"/>
    </source>
</evidence>
<reference evidence="7" key="1">
    <citation type="submission" date="2018-04" db="EMBL/GenBank/DDBJ databases">
        <title>Comparative Analysis of Homologous Sequences of Saccharum officinarum and Saccharum spontaneum Reveals Independent Polyploidization Events.</title>
        <authorList>
            <person name="Sharma A."/>
            <person name="Song J."/>
            <person name="Lin Q."/>
            <person name="Singh R."/>
            <person name="Ramos N."/>
            <person name="Wang K."/>
            <person name="Zhang J."/>
            <person name="Ming R."/>
            <person name="Yu Q."/>
        </authorList>
    </citation>
    <scope>NUCLEOTIDE SEQUENCE</scope>
</reference>
<dbReference type="PANTHER" id="PTHR11461:SF209">
    <property type="entry name" value="SERPIN-Z8-RELATED"/>
    <property type="match status" value="1"/>
</dbReference>
<keyword evidence="2" id="KW-0646">Protease inhibitor</keyword>
<evidence type="ECO:0000256" key="3">
    <source>
        <dbReference type="ARBA" id="ARBA00022900"/>
    </source>
</evidence>
<proteinExistence type="inferred from homology"/>
<comment type="similarity">
    <text evidence="1">Belongs to the serpin family.</text>
</comment>
<keyword evidence="3" id="KW-0722">Serine protease inhibitor</keyword>
<dbReference type="GO" id="GO:0005615">
    <property type="term" value="C:extracellular space"/>
    <property type="evidence" value="ECO:0007669"/>
    <property type="project" value="InterPro"/>
</dbReference>
<sequence>MSSSSHRSIRKNTKNPSTPPCSSLPPSPWRRTLVRFCIQRRAHLALRLAKQLVNKSDSGGNLVFSPLSNYATLALVAAGARGTALDELLALLGAASRDDLAKLIRGALADYSGSGGPLIAFACSVWHDDAVVLKPVFRAIAIRRVLQGRGSVRKRHDYSLFIFTTSFLHCTVRDDYTNKASCFHRMPTGKAMWEALEARYGVSDAGSELYVMKQFHDYRMLRTVL</sequence>
<feature type="compositionally biased region" description="Pro residues" evidence="5">
    <location>
        <begin position="17"/>
        <end position="26"/>
    </location>
</feature>
<organism evidence="7">
    <name type="scientific">Saccharum officinarum</name>
    <name type="common">Sugarcane</name>
    <dbReference type="NCBI Taxonomy" id="4547"/>
    <lineage>
        <taxon>Eukaryota</taxon>
        <taxon>Viridiplantae</taxon>
        <taxon>Streptophyta</taxon>
        <taxon>Embryophyta</taxon>
        <taxon>Tracheophyta</taxon>
        <taxon>Spermatophyta</taxon>
        <taxon>Magnoliopsida</taxon>
        <taxon>Liliopsida</taxon>
        <taxon>Poales</taxon>
        <taxon>Poaceae</taxon>
        <taxon>PACMAD clade</taxon>
        <taxon>Panicoideae</taxon>
        <taxon>Andropogonodae</taxon>
        <taxon>Andropogoneae</taxon>
        <taxon>Saccharinae</taxon>
        <taxon>Saccharum</taxon>
        <taxon>Saccharum officinarum species complex</taxon>
    </lineage>
</organism>
<dbReference type="InterPro" id="IPR000215">
    <property type="entry name" value="Serpin_fam"/>
</dbReference>
<accession>A0A678T6C5</accession>
<dbReference type="EMBL" id="MH182545">
    <property type="protein sequence ID" value="AWA44944.1"/>
    <property type="molecule type" value="Genomic_DNA"/>
</dbReference>
<evidence type="ECO:0000256" key="5">
    <source>
        <dbReference type="SAM" id="MobiDB-lite"/>
    </source>
</evidence>
<evidence type="ECO:0000259" key="6">
    <source>
        <dbReference type="Pfam" id="PF00079"/>
    </source>
</evidence>
<gene>
    <name evidence="7" type="ORF">SO29L03_000010</name>
</gene>